<feature type="compositionally biased region" description="Basic residues" evidence="6">
    <location>
        <begin position="151"/>
        <end position="161"/>
    </location>
</feature>
<dbReference type="Pfam" id="PF05194">
    <property type="entry name" value="UreE_C"/>
    <property type="match status" value="1"/>
</dbReference>
<dbReference type="Pfam" id="PF02814">
    <property type="entry name" value="UreE_N"/>
    <property type="match status" value="1"/>
</dbReference>
<comment type="caution">
    <text evidence="8">The sequence shown here is derived from an EMBL/GenBank/DDBJ whole genome shotgun (WGS) entry which is preliminary data.</text>
</comment>
<evidence type="ECO:0000256" key="1">
    <source>
        <dbReference type="ARBA" id="ARBA00004496"/>
    </source>
</evidence>
<dbReference type="SUPFAM" id="SSF69287">
    <property type="entry name" value="Urease metallochaperone UreE, N-terminal domain"/>
    <property type="match status" value="1"/>
</dbReference>
<evidence type="ECO:0000256" key="2">
    <source>
        <dbReference type="ARBA" id="ARBA00022490"/>
    </source>
</evidence>
<comment type="similarity">
    <text evidence="5">Belongs to the UreE family.</text>
</comment>
<dbReference type="CDD" id="cd00571">
    <property type="entry name" value="UreE"/>
    <property type="match status" value="1"/>
</dbReference>
<dbReference type="InterPro" id="IPR012406">
    <property type="entry name" value="UreE"/>
</dbReference>
<dbReference type="EMBL" id="LQWZ01000037">
    <property type="protein sequence ID" value="OAH52801.1"/>
    <property type="molecule type" value="Genomic_DNA"/>
</dbReference>
<dbReference type="PIRSF" id="PIRSF036402">
    <property type="entry name" value="Ureas_acces_UreE"/>
    <property type="match status" value="1"/>
</dbReference>
<dbReference type="InterPro" id="IPR004029">
    <property type="entry name" value="UreE_N"/>
</dbReference>
<dbReference type="AlphaFoldDB" id="A0A177KJN7"/>
<name>A0A177KJN7_9BACI</name>
<dbReference type="Gene3D" id="3.30.70.790">
    <property type="entry name" value="UreE, C-terminal domain"/>
    <property type="match status" value="1"/>
</dbReference>
<accession>A0A177KJN7</accession>
<reference evidence="8 9" key="1">
    <citation type="submission" date="2016-01" db="EMBL/GenBank/DDBJ databases">
        <title>Investigation of taxonomic status of Bacillus aminovorans.</title>
        <authorList>
            <person name="Verma A."/>
            <person name="Pal Y."/>
            <person name="Krishnamurthi S."/>
        </authorList>
    </citation>
    <scope>NUCLEOTIDE SEQUENCE [LARGE SCALE GENOMIC DNA]</scope>
    <source>
        <strain evidence="8 9">DSM 4337</strain>
    </source>
</reference>
<feature type="region of interest" description="Disordered" evidence="6">
    <location>
        <begin position="144"/>
        <end position="181"/>
    </location>
</feature>
<evidence type="ECO:0000256" key="5">
    <source>
        <dbReference type="HAMAP-Rule" id="MF_00822"/>
    </source>
</evidence>
<evidence type="ECO:0000259" key="7">
    <source>
        <dbReference type="SMART" id="SM00988"/>
    </source>
</evidence>
<dbReference type="Proteomes" id="UP000077271">
    <property type="component" value="Unassembled WGS sequence"/>
</dbReference>
<keyword evidence="4 5" id="KW-0143">Chaperone</keyword>
<dbReference type="InterPro" id="IPR007864">
    <property type="entry name" value="UreE_C_dom"/>
</dbReference>
<dbReference type="GO" id="GO:0051082">
    <property type="term" value="F:unfolded protein binding"/>
    <property type="evidence" value="ECO:0007669"/>
    <property type="project" value="UniProtKB-UniRule"/>
</dbReference>
<gene>
    <name evidence="5" type="primary">ureE</name>
    <name evidence="8" type="ORF">AWH48_13390</name>
</gene>
<dbReference type="GO" id="GO:0005737">
    <property type="term" value="C:cytoplasm"/>
    <property type="evidence" value="ECO:0007669"/>
    <property type="project" value="UniProtKB-SubCell"/>
</dbReference>
<proteinExistence type="inferred from homology"/>
<organism evidence="8 9">
    <name type="scientific">Domibacillus aminovorans</name>
    <dbReference type="NCBI Taxonomy" id="29332"/>
    <lineage>
        <taxon>Bacteria</taxon>
        <taxon>Bacillati</taxon>
        <taxon>Bacillota</taxon>
        <taxon>Bacilli</taxon>
        <taxon>Bacillales</taxon>
        <taxon>Bacillaceae</taxon>
        <taxon>Domibacillus</taxon>
    </lineage>
</organism>
<dbReference type="Gene3D" id="2.60.260.20">
    <property type="entry name" value="Urease metallochaperone UreE, N-terminal domain"/>
    <property type="match status" value="1"/>
</dbReference>
<sequence length="181" mass="20602">MICNQIVGNAFAEGLSHENEELRGFETVELTWDECAKRILRKKTNRGREIGISLPLQPQTSLRHGDILAREGKGKVLVSLQPCDVFVVFSESTKELGLIAYEFGNRHLPLEVTDSGEIILLVDDPTKVLLNKLHVQYETQCRRFQPIPKGGGHHHHDHDHHHHDDDHHHDHVDQSLMGSKQ</sequence>
<dbReference type="HAMAP" id="MF_00822">
    <property type="entry name" value="UreE"/>
    <property type="match status" value="1"/>
</dbReference>
<dbReference type="GO" id="GO:0065003">
    <property type="term" value="P:protein-containing complex assembly"/>
    <property type="evidence" value="ECO:0007669"/>
    <property type="project" value="InterPro"/>
</dbReference>
<evidence type="ECO:0000256" key="3">
    <source>
        <dbReference type="ARBA" id="ARBA00022596"/>
    </source>
</evidence>
<evidence type="ECO:0000313" key="8">
    <source>
        <dbReference type="EMBL" id="OAH52801.1"/>
    </source>
</evidence>
<dbReference type="GO" id="GO:0006457">
    <property type="term" value="P:protein folding"/>
    <property type="evidence" value="ECO:0007669"/>
    <property type="project" value="InterPro"/>
</dbReference>
<dbReference type="RefSeq" id="WP_063975607.1">
    <property type="nucleotide sequence ID" value="NZ_LQWZ01000037.1"/>
</dbReference>
<dbReference type="SUPFAM" id="SSF69737">
    <property type="entry name" value="Urease metallochaperone UreE, C-terminal domain"/>
    <property type="match status" value="1"/>
</dbReference>
<protein>
    <recommendedName>
        <fullName evidence="5">Urease accessory protein UreE</fullName>
    </recommendedName>
</protein>
<dbReference type="GO" id="GO:0019627">
    <property type="term" value="P:urea metabolic process"/>
    <property type="evidence" value="ECO:0007669"/>
    <property type="project" value="InterPro"/>
</dbReference>
<keyword evidence="3 5" id="KW-0533">Nickel</keyword>
<dbReference type="OrthoDB" id="9810882at2"/>
<evidence type="ECO:0000313" key="9">
    <source>
        <dbReference type="Proteomes" id="UP000077271"/>
    </source>
</evidence>
<dbReference type="GO" id="GO:0016151">
    <property type="term" value="F:nickel cation binding"/>
    <property type="evidence" value="ECO:0007669"/>
    <property type="project" value="UniProtKB-UniRule"/>
</dbReference>
<evidence type="ECO:0000256" key="4">
    <source>
        <dbReference type="ARBA" id="ARBA00023186"/>
    </source>
</evidence>
<comment type="function">
    <text evidence="5">Involved in urease metallocenter assembly. Binds nickel. Probably functions as a nickel donor during metallocenter assembly.</text>
</comment>
<dbReference type="SMART" id="SM00988">
    <property type="entry name" value="UreE_N"/>
    <property type="match status" value="1"/>
</dbReference>
<keyword evidence="2 5" id="KW-0963">Cytoplasm</keyword>
<evidence type="ECO:0000256" key="6">
    <source>
        <dbReference type="SAM" id="MobiDB-lite"/>
    </source>
</evidence>
<feature type="domain" description="UreE urease accessory N-terminal" evidence="7">
    <location>
        <begin position="10"/>
        <end position="76"/>
    </location>
</feature>
<comment type="subcellular location">
    <subcellularLocation>
        <location evidence="1 5">Cytoplasm</location>
    </subcellularLocation>
</comment>
<dbReference type="InterPro" id="IPR036118">
    <property type="entry name" value="UreE_N_sf"/>
</dbReference>
<feature type="compositionally biased region" description="Basic and acidic residues" evidence="6">
    <location>
        <begin position="162"/>
        <end position="173"/>
    </location>
</feature>